<evidence type="ECO:0000313" key="1">
    <source>
        <dbReference type="EMBL" id="MFD2590244.1"/>
    </source>
</evidence>
<accession>A0ABW5N7X2</accession>
<keyword evidence="2" id="KW-1185">Reference proteome</keyword>
<proteinExistence type="predicted"/>
<evidence type="ECO:0008006" key="3">
    <source>
        <dbReference type="Google" id="ProtNLM"/>
    </source>
</evidence>
<dbReference type="Proteomes" id="UP001597459">
    <property type="component" value="Unassembled WGS sequence"/>
</dbReference>
<comment type="caution">
    <text evidence="1">The sequence shown here is derived from an EMBL/GenBank/DDBJ whole genome shotgun (WGS) entry which is preliminary data.</text>
</comment>
<dbReference type="EMBL" id="JBHULX010000003">
    <property type="protein sequence ID" value="MFD2590244.1"/>
    <property type="molecule type" value="Genomic_DNA"/>
</dbReference>
<name>A0ABW5N7X2_9FLAO</name>
<organism evidence="1 2">
    <name type="scientific">Aquimarina hainanensis</name>
    <dbReference type="NCBI Taxonomy" id="1578017"/>
    <lineage>
        <taxon>Bacteria</taxon>
        <taxon>Pseudomonadati</taxon>
        <taxon>Bacteroidota</taxon>
        <taxon>Flavobacteriia</taxon>
        <taxon>Flavobacteriales</taxon>
        <taxon>Flavobacteriaceae</taxon>
        <taxon>Aquimarina</taxon>
    </lineage>
</organism>
<evidence type="ECO:0000313" key="2">
    <source>
        <dbReference type="Proteomes" id="UP001597459"/>
    </source>
</evidence>
<gene>
    <name evidence="1" type="ORF">ACFSTE_05335</name>
</gene>
<protein>
    <recommendedName>
        <fullName evidence="3">SH3 domain-containing protein</fullName>
    </recommendedName>
</protein>
<reference evidence="2" key="1">
    <citation type="journal article" date="2019" name="Int. J. Syst. Evol. Microbiol.">
        <title>The Global Catalogue of Microorganisms (GCM) 10K type strain sequencing project: providing services to taxonomists for standard genome sequencing and annotation.</title>
        <authorList>
            <consortium name="The Broad Institute Genomics Platform"/>
            <consortium name="The Broad Institute Genome Sequencing Center for Infectious Disease"/>
            <person name="Wu L."/>
            <person name="Ma J."/>
        </authorList>
    </citation>
    <scope>NUCLEOTIDE SEQUENCE [LARGE SCALE GENOMIC DNA]</scope>
    <source>
        <strain evidence="2">KCTC 42423</strain>
    </source>
</reference>
<dbReference type="RefSeq" id="WP_378255563.1">
    <property type="nucleotide sequence ID" value="NZ_JBHSJV010000001.1"/>
</dbReference>
<sequence length="360" mass="42291">MLSWGTFTLSFYSCNNCDNPFNFVTEQSAKKETEASYYKPHDHMEYFLIEKFDTIKLFYKKQQLLRVVRNKWYNPSEAYDSFYGATEIGYAIDDQTFTVTGIKGFEQGGYNAFTKVDPIYIYKRSYLRYQDSGELEVHYRNGNYNGYGMGCFPSPTAYQEDLLKMDILLSKANFPVTDFPAPLPLFTASPYSYALRPVQDTLRIYNTYNRNDYEILTPYDDAPRFAYLRTIKRIKEDNRTRYLAQIKFEDQSSIQYIDLKEVQNVAYLMTPPLRFVTASTLHIRDPYDNAIIAKVPYGKQVTIKSILSHEVKYIDNKPGFWVYVIYKKTPDKTDWIYGKVFSGYLSVHQPPIRKKIMHKT</sequence>